<dbReference type="RefSeq" id="WP_246071108.1">
    <property type="nucleotide sequence ID" value="NZ_BJOE01000051.1"/>
</dbReference>
<sequence length="463" mass="54157">MKRWLRRWLEPTKTVLLNVLVLLSFCLTGLLWSNQPKFQFIEPAQYTESKPVQEKQLMQLVTPESVVFHYGEDRHTKAVATDGPYSMIVREMSKWIFLDFTPYMFSNDKWGEIAREKIGIEVRFRSTIPLSIVGRLVTFRDEYDSQIKGVDRLWLYYEKDEDLVYALFLSSEEGKMMRARTSISPKDLRDSYLATGNQMPEQIMKIVKPERTYSSLEGALPVWNMYYLPKNQVRMQQFRYSYETISDERLIEAYFLDPSLVRQIMERDKTVIFTDGSRSVQLRSEQQAFTFTDPAYQQRAQELSDEEKVQGAVTFINKHLGWLDEYHFERMKKSYNEKDLITFRQYVGSYPLISNNEKPIDTIQITSEAGQVVTLSRSLINLDKYISNKEWKVMSGPELYQMIRDRKLADTDQISNAYLAYQTIFGEGYVDLMPVWVVEMANQANLYISAEANQGGGKVHGLE</sequence>
<dbReference type="Proteomes" id="UP000198915">
    <property type="component" value="Unassembled WGS sequence"/>
</dbReference>
<dbReference type="Pfam" id="PF07435">
    <property type="entry name" value="YycH"/>
    <property type="match status" value="1"/>
</dbReference>
<proteinExistence type="predicted"/>
<protein>
    <submittedName>
        <fullName evidence="2">Two-component signal transduction system YycFG, regulatory protein YycH</fullName>
    </submittedName>
</protein>
<evidence type="ECO:0000313" key="2">
    <source>
        <dbReference type="EMBL" id="SFK29360.1"/>
    </source>
</evidence>
<gene>
    <name evidence="2" type="ORF">SAMN05518846_11157</name>
</gene>
<dbReference type="Gene3D" id="3.30.310.160">
    <property type="entry name" value="YycH protein, domain 2"/>
    <property type="match status" value="1"/>
</dbReference>
<dbReference type="InterPro" id="IPR009996">
    <property type="entry name" value="YycH"/>
</dbReference>
<dbReference type="InterPro" id="IPR042274">
    <property type="entry name" value="YycH/YycI_2"/>
</dbReference>
<accession>A0A1I3YC59</accession>
<organism evidence="2 3">
    <name type="scientific">Brevibacillus centrosporus</name>
    <dbReference type="NCBI Taxonomy" id="54910"/>
    <lineage>
        <taxon>Bacteria</taxon>
        <taxon>Bacillati</taxon>
        <taxon>Bacillota</taxon>
        <taxon>Bacilli</taxon>
        <taxon>Bacillales</taxon>
        <taxon>Paenibacillaceae</taxon>
        <taxon>Brevibacillus</taxon>
    </lineage>
</organism>
<reference evidence="3" key="1">
    <citation type="submission" date="2016-10" db="EMBL/GenBank/DDBJ databases">
        <authorList>
            <person name="Varghese N."/>
            <person name="Submissions S."/>
        </authorList>
    </citation>
    <scope>NUCLEOTIDE SEQUENCE [LARGE SCALE GENOMIC DNA]</scope>
    <source>
        <strain evidence="3">OK042</strain>
    </source>
</reference>
<keyword evidence="3" id="KW-1185">Reference proteome</keyword>
<dbReference type="GeneID" id="301134033"/>
<dbReference type="EMBL" id="FORT01000011">
    <property type="protein sequence ID" value="SFK29360.1"/>
    <property type="molecule type" value="Genomic_DNA"/>
</dbReference>
<evidence type="ECO:0000313" key="3">
    <source>
        <dbReference type="Proteomes" id="UP000198915"/>
    </source>
</evidence>
<evidence type="ECO:0000259" key="1">
    <source>
        <dbReference type="Pfam" id="PF07435"/>
    </source>
</evidence>
<name>A0A1I3YC59_9BACL</name>
<feature type="domain" description="Regulatory protein YycH" evidence="1">
    <location>
        <begin position="10"/>
        <end position="456"/>
    </location>
</feature>
<dbReference type="AlphaFoldDB" id="A0A1I3YC59"/>
<dbReference type="CDD" id="cd15787">
    <property type="entry name" value="YycH_N"/>
    <property type="match status" value="1"/>
</dbReference>
<dbReference type="STRING" id="1884381.SAMN05518846_11157"/>